<accession>A0ABQ6YY21</accession>
<protein>
    <recommendedName>
        <fullName evidence="2">DUF58 domain-containing protein</fullName>
    </recommendedName>
</protein>
<dbReference type="Pfam" id="PF01882">
    <property type="entry name" value="DUF58"/>
    <property type="match status" value="1"/>
</dbReference>
<evidence type="ECO:0000313" key="3">
    <source>
        <dbReference type="EMBL" id="KAF1302901.1"/>
    </source>
</evidence>
<feature type="transmembrane region" description="Helical" evidence="1">
    <location>
        <begin position="33"/>
        <end position="51"/>
    </location>
</feature>
<dbReference type="InterPro" id="IPR002881">
    <property type="entry name" value="DUF58"/>
</dbReference>
<keyword evidence="1" id="KW-0472">Membrane</keyword>
<keyword evidence="1" id="KW-1133">Transmembrane helix</keyword>
<name>A0ABQ6YY21_9ENTE</name>
<sequence>MRKIKQLYLLVIFGLVYSLITLYALVFNTQTGWSMWFFASLFLFVEFLGLMSSLKRLFVESPNLVTEVNQAQAVSFAIKKSSARLLFFPYVTLTGKQLHPEKKIWFFHKNSLIEVVWTPKKRGNYSEVVVTLVASDLFDWLQKRRKISVPVSWMILPMQYPYADKLQILFQRILQQNENGENDFSIKNYRPYQPGDALKHIDWKLSSREDELMWREYQMYQKSDWILVFYGQKSIYFEEMLTVVYTLFQQWHLTSRQLKLLGNQIEQTDELLQQFAQIEPFETPPEIVKEKKKMIVFVPEKSDNLIEALVATANPFEIYTYQDIKRLEGQQ</sequence>
<evidence type="ECO:0000256" key="1">
    <source>
        <dbReference type="SAM" id="Phobius"/>
    </source>
</evidence>
<keyword evidence="1" id="KW-0812">Transmembrane</keyword>
<reference evidence="3 4" key="1">
    <citation type="submission" date="2016-06" db="EMBL/GenBank/DDBJ databases">
        <title>Four novel species of enterococci isolated from chicken manure.</title>
        <authorList>
            <person name="Van Tyne D."/>
        </authorList>
    </citation>
    <scope>NUCLEOTIDE SEQUENCE [LARGE SCALE GENOMIC DNA]</scope>
    <source>
        <strain evidence="3 4">CU12B</strain>
    </source>
</reference>
<evidence type="ECO:0000259" key="2">
    <source>
        <dbReference type="Pfam" id="PF01882"/>
    </source>
</evidence>
<evidence type="ECO:0000313" key="4">
    <source>
        <dbReference type="Proteomes" id="UP000782705"/>
    </source>
</evidence>
<feature type="transmembrane region" description="Helical" evidence="1">
    <location>
        <begin position="7"/>
        <end position="27"/>
    </location>
</feature>
<feature type="domain" description="DUF58" evidence="2">
    <location>
        <begin position="189"/>
        <end position="231"/>
    </location>
</feature>
<organism evidence="3 4">
    <name type="scientific">Candidatus Enterococcus willemsii</name>
    <dbReference type="NCBI Taxonomy" id="1857215"/>
    <lineage>
        <taxon>Bacteria</taxon>
        <taxon>Bacillati</taxon>
        <taxon>Bacillota</taxon>
        <taxon>Bacilli</taxon>
        <taxon>Lactobacillales</taxon>
        <taxon>Enterococcaceae</taxon>
        <taxon>Enterococcus</taxon>
    </lineage>
</organism>
<keyword evidence="4" id="KW-1185">Reference proteome</keyword>
<dbReference type="Proteomes" id="UP000782705">
    <property type="component" value="Unassembled WGS sequence"/>
</dbReference>
<dbReference type="RefSeq" id="WP_161902561.1">
    <property type="nucleotide sequence ID" value="NZ_MAEL01000045.1"/>
</dbReference>
<dbReference type="PANTHER" id="PTHR34351">
    <property type="entry name" value="SLR1927 PROTEIN-RELATED"/>
    <property type="match status" value="1"/>
</dbReference>
<comment type="caution">
    <text evidence="3">The sequence shown here is derived from an EMBL/GenBank/DDBJ whole genome shotgun (WGS) entry which is preliminary data.</text>
</comment>
<dbReference type="EMBL" id="MAEL01000045">
    <property type="protein sequence ID" value="KAF1302901.1"/>
    <property type="molecule type" value="Genomic_DNA"/>
</dbReference>
<gene>
    <name evidence="3" type="ORF">BAU17_11850</name>
</gene>
<proteinExistence type="predicted"/>
<dbReference type="PANTHER" id="PTHR34351:SF2">
    <property type="entry name" value="DUF58 DOMAIN-CONTAINING PROTEIN"/>
    <property type="match status" value="1"/>
</dbReference>